<evidence type="ECO:0000313" key="2">
    <source>
        <dbReference type="Proteomes" id="UP000235036"/>
    </source>
</evidence>
<dbReference type="AlphaFoldDB" id="A0A2N6JVM3"/>
<name>A0A2N6JVM3_FISMU</name>
<comment type="caution">
    <text evidence="1">The sequence shown here is derived from an EMBL/GenBank/DDBJ whole genome shotgun (WGS) entry which is preliminary data.</text>
</comment>
<dbReference type="Proteomes" id="UP000235036">
    <property type="component" value="Unassembled WGS sequence"/>
</dbReference>
<keyword evidence="2" id="KW-1185">Reference proteome</keyword>
<accession>A0A2N6JVM3</accession>
<gene>
    <name evidence="1" type="ORF">CEN44_26520</name>
</gene>
<reference evidence="1 2" key="1">
    <citation type="submission" date="2017-08" db="EMBL/GenBank/DDBJ databases">
        <title>Genomes of Fischerella (Mastigocladus) sp. strains.</title>
        <authorList>
            <person name="Miller S.R."/>
        </authorList>
    </citation>
    <scope>NUCLEOTIDE SEQUENCE [LARGE SCALE GENOMIC DNA]</scope>
    <source>
        <strain evidence="1 2">CCMEE 5323</strain>
    </source>
</reference>
<organism evidence="1 2">
    <name type="scientific">Fischerella muscicola CCMEE 5323</name>
    <dbReference type="NCBI Taxonomy" id="2019572"/>
    <lineage>
        <taxon>Bacteria</taxon>
        <taxon>Bacillati</taxon>
        <taxon>Cyanobacteriota</taxon>
        <taxon>Cyanophyceae</taxon>
        <taxon>Nostocales</taxon>
        <taxon>Hapalosiphonaceae</taxon>
        <taxon>Fischerella</taxon>
    </lineage>
</organism>
<sequence>MDYEFAVKLIPVTPNPHSLRSWGLVSSPIPIFKTARPFPDTDEAKCAEILLFQITIILIYYKKTINHLNYLHRCNAILAIPGKKLNFAYRYHQRKILLITYKQNEWKYVI</sequence>
<dbReference type="EMBL" id="NRQW01000644">
    <property type="protein sequence ID" value="PLZ83518.1"/>
    <property type="molecule type" value="Genomic_DNA"/>
</dbReference>
<proteinExistence type="predicted"/>
<evidence type="ECO:0000313" key="1">
    <source>
        <dbReference type="EMBL" id="PLZ83518.1"/>
    </source>
</evidence>
<protein>
    <submittedName>
        <fullName evidence="1">Uncharacterized protein</fullName>
    </submittedName>
</protein>